<dbReference type="Pfam" id="PF07980">
    <property type="entry name" value="SusD_RagB"/>
    <property type="match status" value="1"/>
</dbReference>
<evidence type="ECO:0000313" key="10">
    <source>
        <dbReference type="Proteomes" id="UP001580928"/>
    </source>
</evidence>
<dbReference type="InterPro" id="IPR011990">
    <property type="entry name" value="TPR-like_helical_dom_sf"/>
</dbReference>
<keyword evidence="10" id="KW-1185">Reference proteome</keyword>
<organism evidence="9 10">
    <name type="scientific">Albibacterium profundi</name>
    <dbReference type="NCBI Taxonomy" id="3134906"/>
    <lineage>
        <taxon>Bacteria</taxon>
        <taxon>Pseudomonadati</taxon>
        <taxon>Bacteroidota</taxon>
        <taxon>Sphingobacteriia</taxon>
        <taxon>Sphingobacteriales</taxon>
        <taxon>Sphingobacteriaceae</taxon>
        <taxon>Albibacterium</taxon>
    </lineage>
</organism>
<feature type="domain" description="SusD-like N-terminal" evidence="8">
    <location>
        <begin position="23"/>
        <end position="233"/>
    </location>
</feature>
<evidence type="ECO:0000256" key="3">
    <source>
        <dbReference type="ARBA" id="ARBA00022729"/>
    </source>
</evidence>
<proteinExistence type="inferred from homology"/>
<evidence type="ECO:0000259" key="8">
    <source>
        <dbReference type="Pfam" id="PF14322"/>
    </source>
</evidence>
<keyword evidence="4" id="KW-0472">Membrane</keyword>
<name>A0ABV5C9R4_9SPHI</name>
<dbReference type="SUPFAM" id="SSF48452">
    <property type="entry name" value="TPR-like"/>
    <property type="match status" value="1"/>
</dbReference>
<reference evidence="9 10" key="1">
    <citation type="submission" date="2024-04" db="EMBL/GenBank/DDBJ databases">
        <title>Albibacterium profundi sp. nov., isolated from sediment of the Challenger Deep of Mariana Trench.</title>
        <authorList>
            <person name="Wang Y."/>
        </authorList>
    </citation>
    <scope>NUCLEOTIDE SEQUENCE [LARGE SCALE GENOMIC DNA]</scope>
    <source>
        <strain evidence="9 10">RHL897</strain>
    </source>
</reference>
<evidence type="ECO:0000256" key="4">
    <source>
        <dbReference type="ARBA" id="ARBA00023136"/>
    </source>
</evidence>
<comment type="similarity">
    <text evidence="2">Belongs to the SusD family.</text>
</comment>
<comment type="subcellular location">
    <subcellularLocation>
        <location evidence="1">Cell outer membrane</location>
    </subcellularLocation>
</comment>
<keyword evidence="5" id="KW-0998">Cell outer membrane</keyword>
<feature type="domain" description="RagB/SusD" evidence="7">
    <location>
        <begin position="343"/>
        <end position="520"/>
    </location>
</feature>
<evidence type="ECO:0000256" key="2">
    <source>
        <dbReference type="ARBA" id="ARBA00006275"/>
    </source>
</evidence>
<evidence type="ECO:0000313" key="9">
    <source>
        <dbReference type="EMBL" id="MFB5944290.1"/>
    </source>
</evidence>
<dbReference type="Pfam" id="PF14322">
    <property type="entry name" value="SusD-like_3"/>
    <property type="match status" value="1"/>
</dbReference>
<evidence type="ECO:0000256" key="1">
    <source>
        <dbReference type="ARBA" id="ARBA00004442"/>
    </source>
</evidence>
<evidence type="ECO:0000256" key="6">
    <source>
        <dbReference type="SAM" id="SignalP"/>
    </source>
</evidence>
<dbReference type="InterPro" id="IPR012944">
    <property type="entry name" value="SusD_RagB_dom"/>
</dbReference>
<dbReference type="Gene3D" id="1.25.40.390">
    <property type="match status" value="1"/>
</dbReference>
<feature type="signal peptide" evidence="6">
    <location>
        <begin position="1"/>
        <end position="22"/>
    </location>
</feature>
<dbReference type="PROSITE" id="PS51257">
    <property type="entry name" value="PROKAR_LIPOPROTEIN"/>
    <property type="match status" value="1"/>
</dbReference>
<dbReference type="Proteomes" id="UP001580928">
    <property type="component" value="Unassembled WGS sequence"/>
</dbReference>
<feature type="chain" id="PRO_5046987527" evidence="6">
    <location>
        <begin position="23"/>
        <end position="523"/>
    </location>
</feature>
<protein>
    <submittedName>
        <fullName evidence="9">RagB/SusD family nutrient uptake outer membrane protein</fullName>
    </submittedName>
</protein>
<evidence type="ECO:0000259" key="7">
    <source>
        <dbReference type="Pfam" id="PF07980"/>
    </source>
</evidence>
<accession>A0ABV5C9R4</accession>
<keyword evidence="3 6" id="KW-0732">Signal</keyword>
<comment type="caution">
    <text evidence="9">The sequence shown here is derived from an EMBL/GenBank/DDBJ whole genome shotgun (WGS) entry which is preliminary data.</text>
</comment>
<sequence length="523" mass="58765">MKKKHIIYACLFAGLLSTTACQDFLEENPKSAVTSAAYYETAAQAQENVNSMYRMGAPVRYGSTPSAYHGPTAGTNTFLTGYFSNSYEGQELATMYARLLTRQQNIRTVSNYVNSSWNDSYRVINIANGAIKHIPNIEMDENTKSKLIAEAKFFRAFNYFYLVKTFGNIPMPVEPYETLENLEMEQSTPAAVYALIEEDLNAAVDVLPASMFTSNGYRITKYVAAMTLANVYLQQSKFAEAATAARIVTNSPHKLAENDNLEMGSAFNKLRTTDNLAETIYSYEFDGTISSSGAWPTYAFSSAATAIFGTYSIFERVYGPTNRFLNVYEDDDLRIQPNQFFHWEYTNPNNGEEWSSDVAGIWYFYDEDAVLNTGRGTKDWNIYRYAEALLIAAEAIAESEGVTPEAAGYLAEIKARADMHGKTVAQYTVELLLLSKQDFVEEVWTERLRELPLEFKMWDDCVRTGMFPVISESVEGQVTYTPLIGAQNGAGAVFKDSDLLWPISIDELQRNPKLDQNPGYPRE</sequence>
<dbReference type="InterPro" id="IPR033985">
    <property type="entry name" value="SusD-like_N"/>
</dbReference>
<dbReference type="RefSeq" id="WP_375555874.1">
    <property type="nucleotide sequence ID" value="NZ_JBBVGT010000001.1"/>
</dbReference>
<gene>
    <name evidence="9" type="ORF">WKR92_00450</name>
</gene>
<dbReference type="EMBL" id="JBBVGT010000001">
    <property type="protein sequence ID" value="MFB5944290.1"/>
    <property type="molecule type" value="Genomic_DNA"/>
</dbReference>
<evidence type="ECO:0000256" key="5">
    <source>
        <dbReference type="ARBA" id="ARBA00023237"/>
    </source>
</evidence>